<accession>A0ABX2W6F6</accession>
<comment type="caution">
    <text evidence="2">The sequence shown here is derived from an EMBL/GenBank/DDBJ whole genome shotgun (WGS) entry which is preliminary data.</text>
</comment>
<name>A0ABX2W6F6_9ENTR</name>
<dbReference type="InterPro" id="IPR008966">
    <property type="entry name" value="Adhesion_dom_sf"/>
</dbReference>
<dbReference type="InterPro" id="IPR036937">
    <property type="entry name" value="Adhesion_dom_fimbrial_sf"/>
</dbReference>
<dbReference type="SUPFAM" id="SSF49401">
    <property type="entry name" value="Bacterial adhesins"/>
    <property type="match status" value="1"/>
</dbReference>
<evidence type="ECO:0000256" key="1">
    <source>
        <dbReference type="SAM" id="SignalP"/>
    </source>
</evidence>
<evidence type="ECO:0000313" key="3">
    <source>
        <dbReference type="Proteomes" id="UP000078407"/>
    </source>
</evidence>
<organism evidence="2 3">
    <name type="scientific">Buttiauxella ferragutiae ATCC 51602</name>
    <dbReference type="NCBI Taxonomy" id="1354252"/>
    <lineage>
        <taxon>Bacteria</taxon>
        <taxon>Pseudomonadati</taxon>
        <taxon>Pseudomonadota</taxon>
        <taxon>Gammaproteobacteria</taxon>
        <taxon>Enterobacterales</taxon>
        <taxon>Enterobacteriaceae</taxon>
        <taxon>Buttiauxella</taxon>
    </lineage>
</organism>
<dbReference type="RefSeq" id="WP_157092949.1">
    <property type="nucleotide sequence ID" value="NZ_LXEQ01000047.1"/>
</dbReference>
<feature type="signal peptide" evidence="1">
    <location>
        <begin position="1"/>
        <end position="21"/>
    </location>
</feature>
<proteinExistence type="predicted"/>
<dbReference type="EMBL" id="LXEQ01000047">
    <property type="protein sequence ID" value="OAT26404.1"/>
    <property type="molecule type" value="Genomic_DNA"/>
</dbReference>
<gene>
    <name evidence="2" type="ORF">M976_03124</name>
</gene>
<dbReference type="PANTHER" id="PTHR33420:SF26">
    <property type="entry name" value="FIMBRIAL SUBUNIT"/>
    <property type="match status" value="1"/>
</dbReference>
<protein>
    <submittedName>
        <fullName evidence="2">MrfB family protein</fullName>
    </submittedName>
</protein>
<reference evidence="2 3" key="1">
    <citation type="submission" date="2016-04" db="EMBL/GenBank/DDBJ databases">
        <title>ATOL: Assembling a taxonomically balanced genome-scale reconstruction of the evolutionary history of the Enterobacteriaceae.</title>
        <authorList>
            <person name="Plunkett G.III."/>
            <person name="Neeno-Eckwall E.C."/>
            <person name="Glasner J.D."/>
            <person name="Perna N.T."/>
        </authorList>
    </citation>
    <scope>NUCLEOTIDE SEQUENCE [LARGE SCALE GENOMIC DNA]</scope>
    <source>
        <strain evidence="2 3">ATCC 51602</strain>
    </source>
</reference>
<sequence>MLREYLCGLTLLIVLSEGALATSTSTQSSSQNAPEYQGPEGVWWHGSANFGGQIIAPACTLGMEDVWQVIEMGTTRMKDMQASIPGPEKIFYLGLENCELTSEDDVKPDAVLPDSQVRVTFDGLRGHSPDRFGVLGQARGVELQILDSQGNRAFAGKAMPPQLLKGSEQRLQYALRLIRNGEPLRGGDYYAVVRLKVDYE</sequence>
<evidence type="ECO:0000313" key="2">
    <source>
        <dbReference type="EMBL" id="OAT26404.1"/>
    </source>
</evidence>
<keyword evidence="3" id="KW-1185">Reference proteome</keyword>
<dbReference type="Gene3D" id="2.60.40.1090">
    <property type="entry name" value="Fimbrial-type adhesion domain"/>
    <property type="match status" value="1"/>
</dbReference>
<feature type="chain" id="PRO_5047151275" evidence="1">
    <location>
        <begin position="22"/>
        <end position="200"/>
    </location>
</feature>
<dbReference type="InterPro" id="IPR050263">
    <property type="entry name" value="Bact_Fimbrial_Adh_Pro"/>
</dbReference>
<dbReference type="PANTHER" id="PTHR33420">
    <property type="entry name" value="FIMBRIAL SUBUNIT ELFA-RELATED"/>
    <property type="match status" value="1"/>
</dbReference>
<keyword evidence="1" id="KW-0732">Signal</keyword>
<dbReference type="Proteomes" id="UP000078407">
    <property type="component" value="Unassembled WGS sequence"/>
</dbReference>